<evidence type="ECO:0000256" key="2">
    <source>
        <dbReference type="ARBA" id="ARBA00022448"/>
    </source>
</evidence>
<protein>
    <submittedName>
        <fullName evidence="9">Unannotated protein</fullName>
    </submittedName>
</protein>
<dbReference type="SUPFAM" id="SSF161098">
    <property type="entry name" value="MetI-like"/>
    <property type="match status" value="1"/>
</dbReference>
<feature type="transmembrane region" description="Helical" evidence="7">
    <location>
        <begin position="160"/>
        <end position="185"/>
    </location>
</feature>
<keyword evidence="3" id="KW-1003">Cell membrane</keyword>
<dbReference type="Gene3D" id="1.10.3720.10">
    <property type="entry name" value="MetI-like"/>
    <property type="match status" value="1"/>
</dbReference>
<dbReference type="PANTHER" id="PTHR30193">
    <property type="entry name" value="ABC TRANSPORTER PERMEASE PROTEIN"/>
    <property type="match status" value="1"/>
</dbReference>
<feature type="transmembrane region" description="Helical" evidence="7">
    <location>
        <begin position="214"/>
        <end position="234"/>
    </location>
</feature>
<keyword evidence="4 7" id="KW-0812">Transmembrane</keyword>
<dbReference type="GO" id="GO:0005886">
    <property type="term" value="C:plasma membrane"/>
    <property type="evidence" value="ECO:0007669"/>
    <property type="project" value="UniProtKB-SubCell"/>
</dbReference>
<dbReference type="InterPro" id="IPR035906">
    <property type="entry name" value="MetI-like_sf"/>
</dbReference>
<sequence>MSKKYDPLKPNFRTLAWMLGPSIILLCVYLIWPIIESFRLSLFDWNGLDKSQKYAGFANWNELIHDPLFWLSVKNSFILLIVALLIQIPLGLSLAILLYRGGTRFRFFKMTYFFPGLMSTVAIAILFKQVFDYNYGLLNQVLQSLNLDFLMQDWLGDKKLAIFTVALLVCWQYTPYYMLLFLAALNGISSDVEEASAIDGATNWKYTRFIQIPLIKGAIVTAVTLITIGSLKYFDLIWVLTAGGPESSTEVMASYLYQMAFKSYRVGYASTVASALFLIVFLTAIFISRTTRKVREV</sequence>
<feature type="transmembrane region" description="Helical" evidence="7">
    <location>
        <begin position="111"/>
        <end position="131"/>
    </location>
</feature>
<feature type="transmembrane region" description="Helical" evidence="7">
    <location>
        <begin position="266"/>
        <end position="287"/>
    </location>
</feature>
<dbReference type="InterPro" id="IPR000515">
    <property type="entry name" value="MetI-like"/>
</dbReference>
<reference evidence="9" key="1">
    <citation type="submission" date="2020-05" db="EMBL/GenBank/DDBJ databases">
        <authorList>
            <person name="Chiriac C."/>
            <person name="Salcher M."/>
            <person name="Ghai R."/>
            <person name="Kavagutti S V."/>
        </authorList>
    </citation>
    <scope>NUCLEOTIDE SEQUENCE</scope>
</reference>
<organism evidence="9">
    <name type="scientific">freshwater metagenome</name>
    <dbReference type="NCBI Taxonomy" id="449393"/>
    <lineage>
        <taxon>unclassified sequences</taxon>
        <taxon>metagenomes</taxon>
        <taxon>ecological metagenomes</taxon>
    </lineage>
</organism>
<gene>
    <name evidence="9" type="ORF">UFOPK4424_00045</name>
</gene>
<comment type="subcellular location">
    <subcellularLocation>
        <location evidence="1">Cell membrane</location>
        <topology evidence="1">Multi-pass membrane protein</topology>
    </subcellularLocation>
</comment>
<evidence type="ECO:0000259" key="8">
    <source>
        <dbReference type="PROSITE" id="PS50928"/>
    </source>
</evidence>
<evidence type="ECO:0000256" key="7">
    <source>
        <dbReference type="SAM" id="Phobius"/>
    </source>
</evidence>
<feature type="transmembrane region" description="Helical" evidence="7">
    <location>
        <begin position="77"/>
        <end position="99"/>
    </location>
</feature>
<dbReference type="AlphaFoldDB" id="A0A6J7VN45"/>
<evidence type="ECO:0000256" key="4">
    <source>
        <dbReference type="ARBA" id="ARBA00022692"/>
    </source>
</evidence>
<dbReference type="Pfam" id="PF00528">
    <property type="entry name" value="BPD_transp_1"/>
    <property type="match status" value="1"/>
</dbReference>
<keyword evidence="5 7" id="KW-1133">Transmembrane helix</keyword>
<evidence type="ECO:0000256" key="6">
    <source>
        <dbReference type="ARBA" id="ARBA00023136"/>
    </source>
</evidence>
<feature type="domain" description="ABC transmembrane type-1" evidence="8">
    <location>
        <begin position="73"/>
        <end position="289"/>
    </location>
</feature>
<evidence type="ECO:0000313" key="9">
    <source>
        <dbReference type="EMBL" id="CAB5108724.1"/>
    </source>
</evidence>
<dbReference type="PROSITE" id="PS50928">
    <property type="entry name" value="ABC_TM1"/>
    <property type="match status" value="1"/>
</dbReference>
<proteinExistence type="predicted"/>
<evidence type="ECO:0000256" key="3">
    <source>
        <dbReference type="ARBA" id="ARBA00022475"/>
    </source>
</evidence>
<evidence type="ECO:0000256" key="1">
    <source>
        <dbReference type="ARBA" id="ARBA00004651"/>
    </source>
</evidence>
<dbReference type="EMBL" id="CAFBRW010000004">
    <property type="protein sequence ID" value="CAB5108724.1"/>
    <property type="molecule type" value="Genomic_DNA"/>
</dbReference>
<dbReference type="GO" id="GO:0055085">
    <property type="term" value="P:transmembrane transport"/>
    <property type="evidence" value="ECO:0007669"/>
    <property type="project" value="InterPro"/>
</dbReference>
<keyword evidence="6 7" id="KW-0472">Membrane</keyword>
<dbReference type="PANTHER" id="PTHR30193:SF37">
    <property type="entry name" value="INNER MEMBRANE ABC TRANSPORTER PERMEASE PROTEIN YCJO"/>
    <property type="match status" value="1"/>
</dbReference>
<name>A0A6J7VN45_9ZZZZ</name>
<evidence type="ECO:0000256" key="5">
    <source>
        <dbReference type="ARBA" id="ARBA00022989"/>
    </source>
</evidence>
<dbReference type="CDD" id="cd06261">
    <property type="entry name" value="TM_PBP2"/>
    <property type="match status" value="1"/>
</dbReference>
<feature type="transmembrane region" description="Helical" evidence="7">
    <location>
        <begin position="12"/>
        <end position="35"/>
    </location>
</feature>
<dbReference type="InterPro" id="IPR051393">
    <property type="entry name" value="ABC_transporter_permease"/>
</dbReference>
<keyword evidence="2" id="KW-0813">Transport</keyword>
<accession>A0A6J7VN45</accession>